<dbReference type="CDD" id="cd00054">
    <property type="entry name" value="EGF_CA"/>
    <property type="match status" value="1"/>
</dbReference>
<dbReference type="FunFam" id="3.30.200.20:FF:000043">
    <property type="entry name" value="Wall-associated receptor kinase 2"/>
    <property type="match status" value="1"/>
</dbReference>
<gene>
    <name evidence="18" type="ORF">CDL15_Pgr012509</name>
</gene>
<evidence type="ECO:0000256" key="11">
    <source>
        <dbReference type="ARBA" id="ARBA00023136"/>
    </source>
</evidence>
<dbReference type="FunFam" id="1.10.510.10:FF:000084">
    <property type="entry name" value="Wall-associated receptor kinase 2"/>
    <property type="match status" value="1"/>
</dbReference>
<protein>
    <recommendedName>
        <fullName evidence="17">Protein kinase domain-containing protein</fullName>
    </recommendedName>
</protein>
<sequence length="618" mass="68308">MQKLASPASVLLIALLVGYLTGRVRSTALAKSTCQDECGSVTIPFPFGIGVGCFLNKWYEIICEGDSIKVPRLKKIGVEVLKISLPYSRNHGDMYTSPSGTIEVRLPIVFSNKKCISNDYRTGWAAPSLDGSPFVYSKDKNKFFVFSCHHQAVINNTGQVLAGCKSECRGANFSDSGICSGYNGCCEMGISSMVLREFGVNFMPEDGLTTGVGDECSYALLAKESWLRPKLTNLHDLKGEGFVLGVLEWGIPSNSSLEVRLSQSCQHCGKGSISVLPNAVHQFYCSPGYIGNPYVANGCQDIDECRDPLFSHCPGFCENKVGSFRCRDTTKLFEIVMRDNVQKSKLFDFKELEKATDNFNDDRILGKGGQGTVYKGMLSDGTIVAVKKSGALDEGKVKQFINEVLILSQINHRNVVKLLGCCLETEVPLLVYDYISNGTLYQYLHEPNEESPVSWEVRLRLAMEIAGALSYLHSATSIPIYHRDIKSTNILLDQNYQAKVADFGTSRSVPLEKTHLTTLVQGTFGYLDPEYFQTSQFTDKSDVYSFGVVLVELLTGQKPICQLRAEEGRSLATYFIISLENNCLFDILDHQILQQAEEEEVAAVAELAKRCLNLNGRS</sequence>
<dbReference type="InterPro" id="IPR045274">
    <property type="entry name" value="WAK-like"/>
</dbReference>
<evidence type="ECO:0000256" key="14">
    <source>
        <dbReference type="ARBA" id="ARBA00047558"/>
    </source>
</evidence>
<keyword evidence="8" id="KW-0418">Kinase</keyword>
<dbReference type="Pfam" id="PF13947">
    <property type="entry name" value="GUB_WAK_bind"/>
    <property type="match status" value="1"/>
</dbReference>
<dbReference type="InterPro" id="IPR011009">
    <property type="entry name" value="Kinase-like_dom_sf"/>
</dbReference>
<feature type="signal peptide" evidence="16">
    <location>
        <begin position="1"/>
        <end position="26"/>
    </location>
</feature>
<comment type="subcellular location">
    <subcellularLocation>
        <location evidence="1">Membrane</location>
        <topology evidence="1">Single-pass type I membrane protein</topology>
    </subcellularLocation>
</comment>
<evidence type="ECO:0000256" key="12">
    <source>
        <dbReference type="ARBA" id="ARBA00023157"/>
    </source>
</evidence>
<keyword evidence="10" id="KW-1133">Transmembrane helix</keyword>
<evidence type="ECO:0000256" key="15">
    <source>
        <dbReference type="ARBA" id="ARBA00047951"/>
    </source>
</evidence>
<dbReference type="Proteomes" id="UP000197138">
    <property type="component" value="Unassembled WGS sequence"/>
</dbReference>
<dbReference type="InterPro" id="IPR018097">
    <property type="entry name" value="EGF_Ca-bd_CS"/>
</dbReference>
<evidence type="ECO:0000256" key="6">
    <source>
        <dbReference type="ARBA" id="ARBA00022729"/>
    </source>
</evidence>
<keyword evidence="6 16" id="KW-0732">Signal</keyword>
<evidence type="ECO:0000256" key="16">
    <source>
        <dbReference type="SAM" id="SignalP"/>
    </source>
</evidence>
<dbReference type="InterPro" id="IPR000719">
    <property type="entry name" value="Prot_kinase_dom"/>
</dbReference>
<accession>A0A218Y010</accession>
<evidence type="ECO:0000259" key="17">
    <source>
        <dbReference type="PROSITE" id="PS50011"/>
    </source>
</evidence>
<dbReference type="Gene3D" id="2.10.25.10">
    <property type="entry name" value="Laminin"/>
    <property type="match status" value="1"/>
</dbReference>
<keyword evidence="4" id="KW-0808">Transferase</keyword>
<dbReference type="Pfam" id="PF07645">
    <property type="entry name" value="EGF_CA"/>
    <property type="match status" value="1"/>
</dbReference>
<dbReference type="PROSITE" id="PS00108">
    <property type="entry name" value="PROTEIN_KINASE_ST"/>
    <property type="match status" value="1"/>
</dbReference>
<dbReference type="Gene3D" id="1.10.510.10">
    <property type="entry name" value="Transferase(Phosphotransferase) domain 1"/>
    <property type="match status" value="1"/>
</dbReference>
<evidence type="ECO:0000256" key="1">
    <source>
        <dbReference type="ARBA" id="ARBA00004479"/>
    </source>
</evidence>
<dbReference type="GO" id="GO:0005886">
    <property type="term" value="C:plasma membrane"/>
    <property type="evidence" value="ECO:0007669"/>
    <property type="project" value="TreeGrafter"/>
</dbReference>
<dbReference type="GO" id="GO:0005509">
    <property type="term" value="F:calcium ion binding"/>
    <property type="evidence" value="ECO:0007669"/>
    <property type="project" value="InterPro"/>
</dbReference>
<keyword evidence="11" id="KW-0472">Membrane</keyword>
<reference evidence="19" key="1">
    <citation type="journal article" date="2017" name="Plant J.">
        <title>The pomegranate (Punica granatum L.) genome and the genomics of punicalagin biosynthesis.</title>
        <authorList>
            <person name="Qin G."/>
            <person name="Xu C."/>
            <person name="Ming R."/>
            <person name="Tang H."/>
            <person name="Guyot R."/>
            <person name="Kramer E.M."/>
            <person name="Hu Y."/>
            <person name="Yi X."/>
            <person name="Qi Y."/>
            <person name="Xu X."/>
            <person name="Gao Z."/>
            <person name="Pan H."/>
            <person name="Jian J."/>
            <person name="Tian Y."/>
            <person name="Yue Z."/>
            <person name="Xu Y."/>
        </authorList>
    </citation>
    <scope>NUCLEOTIDE SEQUENCE [LARGE SCALE GENOMIC DNA]</scope>
    <source>
        <strain evidence="19">cv. Dabenzi</strain>
    </source>
</reference>
<feature type="chain" id="PRO_5012985007" description="Protein kinase domain-containing protein" evidence="16">
    <location>
        <begin position="27"/>
        <end position="618"/>
    </location>
</feature>
<dbReference type="InterPro" id="IPR008271">
    <property type="entry name" value="Ser/Thr_kinase_AS"/>
</dbReference>
<comment type="caution">
    <text evidence="18">The sequence shown here is derived from an EMBL/GenBank/DDBJ whole genome shotgun (WGS) entry which is preliminary data.</text>
</comment>
<keyword evidence="7" id="KW-0547">Nucleotide-binding</keyword>
<name>A0A218Y010_PUNGR</name>
<keyword evidence="9" id="KW-0067">ATP-binding</keyword>
<evidence type="ECO:0000256" key="3">
    <source>
        <dbReference type="ARBA" id="ARBA00022553"/>
    </source>
</evidence>
<evidence type="ECO:0000256" key="10">
    <source>
        <dbReference type="ARBA" id="ARBA00022989"/>
    </source>
</evidence>
<evidence type="ECO:0000313" key="18">
    <source>
        <dbReference type="EMBL" id="OWM89872.1"/>
    </source>
</evidence>
<comment type="catalytic activity">
    <reaction evidence="15">
        <text>L-threonyl-[protein] + ATP = O-phospho-L-threonyl-[protein] + ADP + H(+)</text>
        <dbReference type="Rhea" id="RHEA:46608"/>
        <dbReference type="Rhea" id="RHEA-COMP:11060"/>
        <dbReference type="Rhea" id="RHEA-COMP:11605"/>
        <dbReference type="ChEBI" id="CHEBI:15378"/>
        <dbReference type="ChEBI" id="CHEBI:30013"/>
        <dbReference type="ChEBI" id="CHEBI:30616"/>
        <dbReference type="ChEBI" id="CHEBI:61977"/>
        <dbReference type="ChEBI" id="CHEBI:456216"/>
    </reaction>
</comment>
<evidence type="ECO:0000256" key="2">
    <source>
        <dbReference type="ARBA" id="ARBA00022527"/>
    </source>
</evidence>
<keyword evidence="13" id="KW-0325">Glycoprotein</keyword>
<dbReference type="InterPro" id="IPR025287">
    <property type="entry name" value="WAK_GUB"/>
</dbReference>
<dbReference type="SUPFAM" id="SSF56112">
    <property type="entry name" value="Protein kinase-like (PK-like)"/>
    <property type="match status" value="1"/>
</dbReference>
<evidence type="ECO:0000256" key="13">
    <source>
        <dbReference type="ARBA" id="ARBA00023180"/>
    </source>
</evidence>
<dbReference type="InterPro" id="IPR001245">
    <property type="entry name" value="Ser-Thr/Tyr_kinase_cat_dom"/>
</dbReference>
<dbReference type="GO" id="GO:0005524">
    <property type="term" value="F:ATP binding"/>
    <property type="evidence" value="ECO:0007669"/>
    <property type="project" value="UniProtKB-KW"/>
</dbReference>
<evidence type="ECO:0000256" key="8">
    <source>
        <dbReference type="ARBA" id="ARBA00022777"/>
    </source>
</evidence>
<evidence type="ECO:0000256" key="9">
    <source>
        <dbReference type="ARBA" id="ARBA00022840"/>
    </source>
</evidence>
<dbReference type="PANTHER" id="PTHR27005:SF526">
    <property type="entry name" value="WALL ASSOCIATED KINASE-LIKE PROTEIN"/>
    <property type="match status" value="1"/>
</dbReference>
<dbReference type="EMBL" id="MTKT01000661">
    <property type="protein sequence ID" value="OWM89872.1"/>
    <property type="molecule type" value="Genomic_DNA"/>
</dbReference>
<proteinExistence type="predicted"/>
<evidence type="ECO:0000256" key="4">
    <source>
        <dbReference type="ARBA" id="ARBA00022679"/>
    </source>
</evidence>
<dbReference type="SMART" id="SM00220">
    <property type="entry name" value="S_TKc"/>
    <property type="match status" value="1"/>
</dbReference>
<dbReference type="InterPro" id="IPR049883">
    <property type="entry name" value="NOTCH1_EGF-like"/>
</dbReference>
<keyword evidence="12" id="KW-1015">Disulfide bond</keyword>
<dbReference type="Gene3D" id="3.30.200.20">
    <property type="entry name" value="Phosphorylase Kinase, domain 1"/>
    <property type="match status" value="1"/>
</dbReference>
<keyword evidence="3" id="KW-0597">Phosphoprotein</keyword>
<keyword evidence="5" id="KW-0812">Transmembrane</keyword>
<dbReference type="GO" id="GO:0030247">
    <property type="term" value="F:polysaccharide binding"/>
    <property type="evidence" value="ECO:0007669"/>
    <property type="project" value="InterPro"/>
</dbReference>
<evidence type="ECO:0000313" key="19">
    <source>
        <dbReference type="Proteomes" id="UP000197138"/>
    </source>
</evidence>
<feature type="domain" description="Protein kinase" evidence="17">
    <location>
        <begin position="359"/>
        <end position="618"/>
    </location>
</feature>
<dbReference type="AlphaFoldDB" id="A0A218Y010"/>
<dbReference type="GO" id="GO:0007166">
    <property type="term" value="P:cell surface receptor signaling pathway"/>
    <property type="evidence" value="ECO:0007669"/>
    <property type="project" value="InterPro"/>
</dbReference>
<comment type="catalytic activity">
    <reaction evidence="14">
        <text>L-seryl-[protein] + ATP = O-phospho-L-seryl-[protein] + ADP + H(+)</text>
        <dbReference type="Rhea" id="RHEA:17989"/>
        <dbReference type="Rhea" id="RHEA-COMP:9863"/>
        <dbReference type="Rhea" id="RHEA-COMP:11604"/>
        <dbReference type="ChEBI" id="CHEBI:15378"/>
        <dbReference type="ChEBI" id="CHEBI:29999"/>
        <dbReference type="ChEBI" id="CHEBI:30616"/>
        <dbReference type="ChEBI" id="CHEBI:83421"/>
        <dbReference type="ChEBI" id="CHEBI:456216"/>
    </reaction>
</comment>
<dbReference type="PANTHER" id="PTHR27005">
    <property type="entry name" value="WALL-ASSOCIATED RECEPTOR KINASE-LIKE 21"/>
    <property type="match status" value="1"/>
</dbReference>
<evidence type="ECO:0000256" key="7">
    <source>
        <dbReference type="ARBA" id="ARBA00022741"/>
    </source>
</evidence>
<evidence type="ECO:0000256" key="5">
    <source>
        <dbReference type="ARBA" id="ARBA00022692"/>
    </source>
</evidence>
<organism evidence="18 19">
    <name type="scientific">Punica granatum</name>
    <name type="common">Pomegranate</name>
    <dbReference type="NCBI Taxonomy" id="22663"/>
    <lineage>
        <taxon>Eukaryota</taxon>
        <taxon>Viridiplantae</taxon>
        <taxon>Streptophyta</taxon>
        <taxon>Embryophyta</taxon>
        <taxon>Tracheophyta</taxon>
        <taxon>Spermatophyta</taxon>
        <taxon>Magnoliopsida</taxon>
        <taxon>eudicotyledons</taxon>
        <taxon>Gunneridae</taxon>
        <taxon>Pentapetalae</taxon>
        <taxon>rosids</taxon>
        <taxon>malvids</taxon>
        <taxon>Myrtales</taxon>
        <taxon>Lythraceae</taxon>
        <taxon>Punica</taxon>
    </lineage>
</organism>
<keyword evidence="2" id="KW-0723">Serine/threonine-protein kinase</keyword>
<dbReference type="Pfam" id="PF07714">
    <property type="entry name" value="PK_Tyr_Ser-Thr"/>
    <property type="match status" value="1"/>
</dbReference>
<dbReference type="GO" id="GO:0004674">
    <property type="term" value="F:protein serine/threonine kinase activity"/>
    <property type="evidence" value="ECO:0007669"/>
    <property type="project" value="UniProtKB-KW"/>
</dbReference>
<dbReference type="PROSITE" id="PS50011">
    <property type="entry name" value="PROTEIN_KINASE_DOM"/>
    <property type="match status" value="1"/>
</dbReference>
<dbReference type="PROSITE" id="PS01187">
    <property type="entry name" value="EGF_CA"/>
    <property type="match status" value="1"/>
</dbReference>